<keyword evidence="1" id="KW-0560">Oxidoreductase</keyword>
<dbReference type="SUPFAM" id="SSF54373">
    <property type="entry name" value="FAD-linked reductases, C-terminal domain"/>
    <property type="match status" value="1"/>
</dbReference>
<evidence type="ECO:0000259" key="2">
    <source>
        <dbReference type="Pfam" id="PF01266"/>
    </source>
</evidence>
<protein>
    <submittedName>
        <fullName evidence="3">Amino acid dehydrogenase</fullName>
    </submittedName>
</protein>
<reference evidence="3 4" key="1">
    <citation type="submission" date="2023-01" db="EMBL/GenBank/DDBJ databases">
        <title>Complete genome sequence of Marinomonas pontica strain 200518_36.</title>
        <authorList>
            <person name="Ueki S."/>
            <person name="Gajardo G."/>
            <person name="Maruyama F."/>
        </authorList>
    </citation>
    <scope>NUCLEOTIDE SEQUENCE [LARGE SCALE GENOMIC DNA]</scope>
    <source>
        <strain evidence="3 4">200518_36</strain>
    </source>
</reference>
<dbReference type="EMBL" id="AP027271">
    <property type="protein sequence ID" value="BDX01424.1"/>
    <property type="molecule type" value="Genomic_DNA"/>
</dbReference>
<organism evidence="3 4">
    <name type="scientific">Marinomonas pontica</name>
    <dbReference type="NCBI Taxonomy" id="264739"/>
    <lineage>
        <taxon>Bacteria</taxon>
        <taxon>Pseudomonadati</taxon>
        <taxon>Pseudomonadota</taxon>
        <taxon>Gammaproteobacteria</taxon>
        <taxon>Oceanospirillales</taxon>
        <taxon>Oceanospirillaceae</taxon>
        <taxon>Marinomonas</taxon>
    </lineage>
</organism>
<evidence type="ECO:0000256" key="1">
    <source>
        <dbReference type="ARBA" id="ARBA00023002"/>
    </source>
</evidence>
<dbReference type="InterPro" id="IPR006076">
    <property type="entry name" value="FAD-dep_OxRdtase"/>
</dbReference>
<keyword evidence="4" id="KW-1185">Reference proteome</keyword>
<feature type="domain" description="FAD dependent oxidoreductase" evidence="2">
    <location>
        <begin position="24"/>
        <end position="414"/>
    </location>
</feature>
<accession>A0ABM8F8X3</accession>
<dbReference type="Proteomes" id="UP001307608">
    <property type="component" value="Chromosome"/>
</dbReference>
<name>A0ABM8F8X3_9GAMM</name>
<evidence type="ECO:0000313" key="4">
    <source>
        <dbReference type="Proteomes" id="UP001307608"/>
    </source>
</evidence>
<evidence type="ECO:0000313" key="3">
    <source>
        <dbReference type="EMBL" id="BDX01424.1"/>
    </source>
</evidence>
<proteinExistence type="predicted"/>
<dbReference type="PANTHER" id="PTHR13847">
    <property type="entry name" value="SARCOSINE DEHYDROGENASE-RELATED"/>
    <property type="match status" value="1"/>
</dbReference>
<dbReference type="InterPro" id="IPR036188">
    <property type="entry name" value="FAD/NAD-bd_sf"/>
</dbReference>
<dbReference type="Gene3D" id="3.50.50.60">
    <property type="entry name" value="FAD/NAD(P)-binding domain"/>
    <property type="match status" value="2"/>
</dbReference>
<sequence length="434" mass="48225">MYDNPLSAFTNTSLPHQGSAGIQFAVVGAGVVGLCVALEAQRRGHHVTLIDHTEPGKATSYGNAGYLATEIIDPLGTPDVLRAAPKLWLNPKGPICTPWRYIAKAIPWYWRFLNAAQAEPAQRGTDMIHQLNQAAVGAWQRTLADINASALLIKGGHLVVWENTQKRDEAHQLIEKMHRYDIPCEFVDAERLAQLEPELSLSLSHAVFFPESHRLTDPYEVCRALFDAFSARGGVFINAKVDDVHPSSNTHIDLRIAAQTQRFDKVALCAGVWSKQLLERVGITVPLEAERGYHVTFPHDAARIHHTVLSADRKLVLSPLNAGLRAVGMSEIGGTTLPAIKKRYRVLREHTKGLLPKLFDNPQLESTEWMGYRPSFPDSLPVIDLHPMYSRLSFAFGHQHLGITQAAISAELLLDKIEQRPSLIPLDALRVDRF</sequence>
<gene>
    <name evidence="3" type="ORF">MACH16_01720</name>
</gene>
<dbReference type="RefSeq" id="WP_338264648.1">
    <property type="nucleotide sequence ID" value="NZ_AP027271.1"/>
</dbReference>
<dbReference type="Pfam" id="PF01266">
    <property type="entry name" value="DAO"/>
    <property type="match status" value="1"/>
</dbReference>
<dbReference type="SUPFAM" id="SSF51905">
    <property type="entry name" value="FAD/NAD(P)-binding domain"/>
    <property type="match status" value="1"/>
</dbReference>
<dbReference type="PANTHER" id="PTHR13847:SF289">
    <property type="entry name" value="GLYCINE OXIDASE"/>
    <property type="match status" value="1"/>
</dbReference>
<dbReference type="Gene3D" id="3.30.9.10">
    <property type="entry name" value="D-Amino Acid Oxidase, subunit A, domain 2"/>
    <property type="match status" value="1"/>
</dbReference>